<evidence type="ECO:0000313" key="3">
    <source>
        <dbReference type="Proteomes" id="UP000251889"/>
    </source>
</evidence>
<dbReference type="SUPFAM" id="SSF109854">
    <property type="entry name" value="DinB/YfiT-like putative metalloenzymes"/>
    <property type="match status" value="1"/>
</dbReference>
<organism evidence="2 3">
    <name type="scientific">Pseudochryseolinea flava</name>
    <dbReference type="NCBI Taxonomy" id="2059302"/>
    <lineage>
        <taxon>Bacteria</taxon>
        <taxon>Pseudomonadati</taxon>
        <taxon>Bacteroidota</taxon>
        <taxon>Cytophagia</taxon>
        <taxon>Cytophagales</taxon>
        <taxon>Fulvivirgaceae</taxon>
        <taxon>Pseudochryseolinea</taxon>
    </lineage>
</organism>
<dbReference type="Proteomes" id="UP000251889">
    <property type="component" value="Unassembled WGS sequence"/>
</dbReference>
<accession>A0A364Y3A9</accession>
<dbReference type="RefSeq" id="WP_112746762.1">
    <property type="nucleotide sequence ID" value="NZ_QMFY01000004.1"/>
</dbReference>
<name>A0A364Y3A9_9BACT</name>
<dbReference type="Gene3D" id="1.20.120.450">
    <property type="entry name" value="dinb family like domain"/>
    <property type="match status" value="1"/>
</dbReference>
<protein>
    <submittedName>
        <fullName evidence="2">DinB superfamily protein</fullName>
    </submittedName>
</protein>
<dbReference type="InterPro" id="IPR034660">
    <property type="entry name" value="DinB/YfiT-like"/>
</dbReference>
<reference evidence="2 3" key="1">
    <citation type="submission" date="2018-06" db="EMBL/GenBank/DDBJ databases">
        <title>Chryseolinea flavus sp. nov., a member of the phylum Bacteroidetes isolated from soil.</title>
        <authorList>
            <person name="Li Y."/>
            <person name="Wang J."/>
        </authorList>
    </citation>
    <scope>NUCLEOTIDE SEQUENCE [LARGE SCALE GENOMIC DNA]</scope>
    <source>
        <strain evidence="2 3">SDU1-6</strain>
    </source>
</reference>
<dbReference type="InterPro" id="IPR024775">
    <property type="entry name" value="DinB-like"/>
</dbReference>
<dbReference type="OrthoDB" id="893570at2"/>
<sequence>MNPVIESLVELFDRDLQKLEDEIKAYPDEALLWKAVPGTTNPGGNLALHLSGNLQNYFGAVLGNTGYKRNRPLEFSAKDVPISEVVKEIKAARAAVKKVLLDTKIEDFTKIYPEEIFGKPMTYMFFFNHLYGHLNYHLGQVNYHRRIVK</sequence>
<dbReference type="EMBL" id="QMFY01000004">
    <property type="protein sequence ID" value="RAW01276.1"/>
    <property type="molecule type" value="Genomic_DNA"/>
</dbReference>
<evidence type="ECO:0000313" key="2">
    <source>
        <dbReference type="EMBL" id="RAW01276.1"/>
    </source>
</evidence>
<dbReference type="AlphaFoldDB" id="A0A364Y3A9"/>
<comment type="caution">
    <text evidence="2">The sequence shown here is derived from an EMBL/GenBank/DDBJ whole genome shotgun (WGS) entry which is preliminary data.</text>
</comment>
<keyword evidence="3" id="KW-1185">Reference proteome</keyword>
<feature type="domain" description="DinB-like" evidence="1">
    <location>
        <begin position="12"/>
        <end position="141"/>
    </location>
</feature>
<proteinExistence type="predicted"/>
<evidence type="ECO:0000259" key="1">
    <source>
        <dbReference type="Pfam" id="PF12867"/>
    </source>
</evidence>
<gene>
    <name evidence="2" type="ORF">DQQ10_10215</name>
</gene>
<dbReference type="Pfam" id="PF12867">
    <property type="entry name" value="DinB_2"/>
    <property type="match status" value="1"/>
</dbReference>